<dbReference type="AlphaFoldDB" id="A0A117UZ76"/>
<gene>
    <name evidence="1" type="ORF">AQZ52_00680</name>
</gene>
<evidence type="ECO:0008006" key="3">
    <source>
        <dbReference type="Google" id="ProtNLM"/>
    </source>
</evidence>
<dbReference type="InterPro" id="IPR029068">
    <property type="entry name" value="Glyas_Bleomycin-R_OHBP_Dase"/>
</dbReference>
<organism evidence="1 2">
    <name type="scientific">Novosphingobium fuchskuhlense</name>
    <dbReference type="NCBI Taxonomy" id="1117702"/>
    <lineage>
        <taxon>Bacteria</taxon>
        <taxon>Pseudomonadati</taxon>
        <taxon>Pseudomonadota</taxon>
        <taxon>Alphaproteobacteria</taxon>
        <taxon>Sphingomonadales</taxon>
        <taxon>Sphingomonadaceae</taxon>
        <taxon>Novosphingobium</taxon>
    </lineage>
</organism>
<dbReference type="EMBL" id="LLZS01000001">
    <property type="protein sequence ID" value="KUR73525.1"/>
    <property type="molecule type" value="Genomic_DNA"/>
</dbReference>
<comment type="caution">
    <text evidence="1">The sequence shown here is derived from an EMBL/GenBank/DDBJ whole genome shotgun (WGS) entry which is preliminary data.</text>
</comment>
<reference evidence="1 2" key="1">
    <citation type="submission" date="2015-10" db="EMBL/GenBank/DDBJ databases">
        <title>Draft genome sequence of Novosphingobium fuchskuhlense DSM 25065 isolated from a surface water sample of the southwest basin of Lake Grosse Fuchskuhle.</title>
        <authorList>
            <person name="Ruckert C."/>
            <person name="Winkler A."/>
            <person name="Glaeser J."/>
            <person name="Grossart H.-P."/>
            <person name="Kalinowski J."/>
            <person name="Glaeser S."/>
        </authorList>
    </citation>
    <scope>NUCLEOTIDE SEQUENCE [LARGE SCALE GENOMIC DNA]</scope>
    <source>
        <strain evidence="1 2">FNE08-7</strain>
    </source>
</reference>
<proteinExistence type="predicted"/>
<evidence type="ECO:0000313" key="1">
    <source>
        <dbReference type="EMBL" id="KUR73525.1"/>
    </source>
</evidence>
<protein>
    <recommendedName>
        <fullName evidence="3">VOC domain-containing protein</fullName>
    </recommendedName>
</protein>
<dbReference type="SUPFAM" id="SSF54593">
    <property type="entry name" value="Glyoxalase/Bleomycin resistance protein/Dihydroxybiphenyl dioxygenase"/>
    <property type="match status" value="1"/>
</dbReference>
<dbReference type="STRING" id="1117702.AQZ52_00680"/>
<dbReference type="Gene3D" id="3.10.180.10">
    <property type="entry name" value="2,3-Dihydroxybiphenyl 1,2-Dioxygenase, domain 1"/>
    <property type="match status" value="1"/>
</dbReference>
<sequence>MEILAGIFHHGVIVDDLEAAMVHFGTTMGCTWTPVRTFDPMPVWNAAGEQLDAKLRVVYSHQGPLRMELIESVPGSAYDAMRALGPSHLGVWVDSVADSAEAMLAEGWELVLGGAPADQGHGAIAYLSRSGSPVIELVARAITPVMEEWWAAKE</sequence>
<accession>A0A117UZ76</accession>
<dbReference type="Proteomes" id="UP000058012">
    <property type="component" value="Unassembled WGS sequence"/>
</dbReference>
<name>A0A117UZ76_9SPHN</name>
<keyword evidence="2" id="KW-1185">Reference proteome</keyword>
<dbReference type="Pfam" id="PF13669">
    <property type="entry name" value="Glyoxalase_4"/>
    <property type="match status" value="1"/>
</dbReference>
<dbReference type="RefSeq" id="WP_067906041.1">
    <property type="nucleotide sequence ID" value="NZ_KQ954244.1"/>
</dbReference>
<evidence type="ECO:0000313" key="2">
    <source>
        <dbReference type="Proteomes" id="UP000058012"/>
    </source>
</evidence>